<dbReference type="PANTHER" id="PTHR16011:SF0">
    <property type="entry name" value="INTRAFLAGELLAR TRANSPORT PROTEIN 57 HOMOLOG"/>
    <property type="match status" value="1"/>
</dbReference>
<keyword evidence="4" id="KW-0966">Cell projection</keyword>
<evidence type="ECO:0000256" key="6">
    <source>
        <dbReference type="SAM" id="MobiDB-lite"/>
    </source>
</evidence>
<feature type="coiled-coil region" evidence="5">
    <location>
        <begin position="239"/>
        <end position="270"/>
    </location>
</feature>
<dbReference type="AlphaFoldDB" id="Q22A13"/>
<keyword evidence="5" id="KW-0175">Coiled coil</keyword>
<evidence type="ECO:0000256" key="3">
    <source>
        <dbReference type="ARBA" id="ARBA00023069"/>
    </source>
</evidence>
<reference evidence="8" key="1">
    <citation type="journal article" date="2006" name="PLoS Biol.">
        <title>Macronuclear genome sequence of the ciliate Tetrahymena thermophila, a model eukaryote.</title>
        <authorList>
            <person name="Eisen J.A."/>
            <person name="Coyne R.S."/>
            <person name="Wu M."/>
            <person name="Wu D."/>
            <person name="Thiagarajan M."/>
            <person name="Wortman J.R."/>
            <person name="Badger J.H."/>
            <person name="Ren Q."/>
            <person name="Amedeo P."/>
            <person name="Jones K.M."/>
            <person name="Tallon L.J."/>
            <person name="Delcher A.L."/>
            <person name="Salzberg S.L."/>
            <person name="Silva J.C."/>
            <person name="Haas B.J."/>
            <person name="Majoros W.H."/>
            <person name="Farzad M."/>
            <person name="Carlton J.M."/>
            <person name="Smith R.K. Jr."/>
            <person name="Garg J."/>
            <person name="Pearlman R.E."/>
            <person name="Karrer K.M."/>
            <person name="Sun L."/>
            <person name="Manning G."/>
            <person name="Elde N.C."/>
            <person name="Turkewitz A.P."/>
            <person name="Asai D.J."/>
            <person name="Wilkes D.E."/>
            <person name="Wang Y."/>
            <person name="Cai H."/>
            <person name="Collins K."/>
            <person name="Stewart B.A."/>
            <person name="Lee S.R."/>
            <person name="Wilamowska K."/>
            <person name="Weinberg Z."/>
            <person name="Ruzzo W.L."/>
            <person name="Wloga D."/>
            <person name="Gaertig J."/>
            <person name="Frankel J."/>
            <person name="Tsao C.-C."/>
            <person name="Gorovsky M.A."/>
            <person name="Keeling P.J."/>
            <person name="Waller R.F."/>
            <person name="Patron N.J."/>
            <person name="Cherry J.M."/>
            <person name="Stover N.A."/>
            <person name="Krieger C.J."/>
            <person name="del Toro C."/>
            <person name="Ryder H.F."/>
            <person name="Williamson S.C."/>
            <person name="Barbeau R.A."/>
            <person name="Hamilton E.P."/>
            <person name="Orias E."/>
        </authorList>
    </citation>
    <scope>NUCLEOTIDE SEQUENCE [LARGE SCALE GENOMIC DNA]</scope>
    <source>
        <strain evidence="8">SB210</strain>
    </source>
</reference>
<sequence>MSETQFQVDGEEDATVYMEEVLEKLKLLNYERDFATQNGLKLLNRAYFAVSLNPNEQFNYFTRLAQWLFKLNNSNVEFNQFGDPISIANNIQFELKKIGLDNDFQPIKLRSGSGEIVCKILLDLANRALKTKNFAFKKPKMEQPSQNADEETRIEGNDEDADMAENISIASQSDGEYDDMGEPSQQKKDVDEDKEIIQSKINEKDWIIEVERVTPKLKIQVKNEAKEWRSHIEQTKEYNSNVKKTLPEARQRLEKLVDNLSKVLDQIQKREKSINSNLTDLGGEYRAKSENYKNMVTQYNNLQASVKEQGEQYRQLKEKYDSIKSIVEAKGEEQTNSSPVIKIKDAIKKIREEIGQMDVRIGILSQTVLQHKLRQKQSGVAEEDEEHLDELEGENVEEDDVVDF</sequence>
<dbReference type="GeneID" id="7830179"/>
<evidence type="ECO:0000313" key="7">
    <source>
        <dbReference type="EMBL" id="EAR82129.3"/>
    </source>
</evidence>
<accession>Q22A13</accession>
<dbReference type="OrthoDB" id="423881at2759"/>
<dbReference type="Proteomes" id="UP000009168">
    <property type="component" value="Unassembled WGS sequence"/>
</dbReference>
<dbReference type="HOGENOM" id="CLU_579400_0_0_1"/>
<feature type="compositionally biased region" description="Acidic residues" evidence="6">
    <location>
        <begin position="381"/>
        <end position="404"/>
    </location>
</feature>
<dbReference type="InterPro" id="IPR019530">
    <property type="entry name" value="Intra-flagellar_transport_57"/>
</dbReference>
<keyword evidence="3" id="KW-0969">Cilium</keyword>
<evidence type="ECO:0000256" key="1">
    <source>
        <dbReference type="ARBA" id="ARBA00004138"/>
    </source>
</evidence>
<dbReference type="STRING" id="312017.Q22A13"/>
<evidence type="ECO:0000256" key="2">
    <source>
        <dbReference type="ARBA" id="ARBA00009415"/>
    </source>
</evidence>
<dbReference type="GO" id="GO:0030992">
    <property type="term" value="C:intraciliary transport particle B"/>
    <property type="evidence" value="ECO:0007669"/>
    <property type="project" value="TreeGrafter"/>
</dbReference>
<protein>
    <submittedName>
        <fullName evidence="7">Intraflagellar transporter-like protein</fullName>
    </submittedName>
</protein>
<dbReference type="KEGG" id="tet:TTHERM_01298520"/>
<evidence type="ECO:0000256" key="4">
    <source>
        <dbReference type="ARBA" id="ARBA00023273"/>
    </source>
</evidence>
<dbReference type="GO" id="GO:0005929">
    <property type="term" value="C:cilium"/>
    <property type="evidence" value="ECO:0007669"/>
    <property type="project" value="UniProtKB-SubCell"/>
</dbReference>
<comment type="subcellular location">
    <subcellularLocation>
        <location evidence="1">Cell projection</location>
        <location evidence="1">Cilium</location>
    </subcellularLocation>
</comment>
<dbReference type="RefSeq" id="XP_001029792.3">
    <property type="nucleotide sequence ID" value="XM_001029792.3"/>
</dbReference>
<proteinExistence type="inferred from homology"/>
<dbReference type="InParanoid" id="Q22A13"/>
<gene>
    <name evidence="7" type="ORF">TTHERM_01298520</name>
</gene>
<dbReference type="GO" id="GO:0005815">
    <property type="term" value="C:microtubule organizing center"/>
    <property type="evidence" value="ECO:0007669"/>
    <property type="project" value="TreeGrafter"/>
</dbReference>
<dbReference type="GO" id="GO:1905515">
    <property type="term" value="P:non-motile cilium assembly"/>
    <property type="evidence" value="ECO:0007669"/>
    <property type="project" value="TreeGrafter"/>
</dbReference>
<evidence type="ECO:0000256" key="5">
    <source>
        <dbReference type="SAM" id="Coils"/>
    </source>
</evidence>
<evidence type="ECO:0000313" key="8">
    <source>
        <dbReference type="Proteomes" id="UP000009168"/>
    </source>
</evidence>
<organism evidence="7 8">
    <name type="scientific">Tetrahymena thermophila (strain SB210)</name>
    <dbReference type="NCBI Taxonomy" id="312017"/>
    <lineage>
        <taxon>Eukaryota</taxon>
        <taxon>Sar</taxon>
        <taxon>Alveolata</taxon>
        <taxon>Ciliophora</taxon>
        <taxon>Intramacronucleata</taxon>
        <taxon>Oligohymenophorea</taxon>
        <taxon>Hymenostomatida</taxon>
        <taxon>Tetrahymenina</taxon>
        <taxon>Tetrahymenidae</taxon>
        <taxon>Tetrahymena</taxon>
    </lineage>
</organism>
<dbReference type="GO" id="GO:0042073">
    <property type="term" value="P:intraciliary transport"/>
    <property type="evidence" value="ECO:0007669"/>
    <property type="project" value="TreeGrafter"/>
</dbReference>
<dbReference type="Pfam" id="PF10498">
    <property type="entry name" value="IFT57"/>
    <property type="match status" value="1"/>
</dbReference>
<dbReference type="PANTHER" id="PTHR16011">
    <property type="entry name" value="IFT57/HIPPI"/>
    <property type="match status" value="1"/>
</dbReference>
<keyword evidence="8" id="KW-1185">Reference proteome</keyword>
<dbReference type="GO" id="GO:0005794">
    <property type="term" value="C:Golgi apparatus"/>
    <property type="evidence" value="ECO:0007669"/>
    <property type="project" value="TreeGrafter"/>
</dbReference>
<comment type="similarity">
    <text evidence="2">Belongs to the IFT57 family.</text>
</comment>
<name>Q22A13_TETTS</name>
<dbReference type="EMBL" id="GG662323">
    <property type="protein sequence ID" value="EAR82129.3"/>
    <property type="molecule type" value="Genomic_DNA"/>
</dbReference>
<feature type="region of interest" description="Disordered" evidence="6">
    <location>
        <begin position="136"/>
        <end position="193"/>
    </location>
</feature>
<feature type="region of interest" description="Disordered" evidence="6">
    <location>
        <begin position="375"/>
        <end position="404"/>
    </location>
</feature>